<reference evidence="2" key="1">
    <citation type="journal article" date="2014" name="Nat. Genet.">
        <title>Genome and transcriptome of the porcine whipworm Trichuris suis.</title>
        <authorList>
            <person name="Jex A.R."/>
            <person name="Nejsum P."/>
            <person name="Schwarz E.M."/>
            <person name="Hu L."/>
            <person name="Young N.D."/>
            <person name="Hall R.S."/>
            <person name="Korhonen P.K."/>
            <person name="Liao S."/>
            <person name="Thamsborg S."/>
            <person name="Xia J."/>
            <person name="Xu P."/>
            <person name="Wang S."/>
            <person name="Scheerlinck J.P."/>
            <person name="Hofmann A."/>
            <person name="Sternberg P.W."/>
            <person name="Wang J."/>
            <person name="Gasser R.B."/>
        </authorList>
    </citation>
    <scope>NUCLEOTIDE SEQUENCE [LARGE SCALE GENOMIC DNA]</scope>
    <source>
        <strain evidence="2">DCEP-RM93F</strain>
    </source>
</reference>
<dbReference type="AlphaFoldDB" id="A0A085NCG0"/>
<evidence type="ECO:0000256" key="1">
    <source>
        <dbReference type="SAM" id="MobiDB-lite"/>
    </source>
</evidence>
<gene>
    <name evidence="2" type="ORF">M514_13364</name>
</gene>
<dbReference type="Proteomes" id="UP000030758">
    <property type="component" value="Unassembled WGS sequence"/>
</dbReference>
<feature type="region of interest" description="Disordered" evidence="1">
    <location>
        <begin position="59"/>
        <end position="79"/>
    </location>
</feature>
<dbReference type="EMBL" id="KL367517">
    <property type="protein sequence ID" value="KFD67156.1"/>
    <property type="molecule type" value="Genomic_DNA"/>
</dbReference>
<evidence type="ECO:0000313" key="2">
    <source>
        <dbReference type="EMBL" id="KFD67156.1"/>
    </source>
</evidence>
<name>A0A085NCG0_9BILA</name>
<proteinExistence type="predicted"/>
<accession>A0A085NCG0</accession>
<protein>
    <submittedName>
        <fullName evidence="2">Uncharacterized protein</fullName>
    </submittedName>
</protein>
<organism evidence="2">
    <name type="scientific">Trichuris suis</name>
    <name type="common">pig whipworm</name>
    <dbReference type="NCBI Taxonomy" id="68888"/>
    <lineage>
        <taxon>Eukaryota</taxon>
        <taxon>Metazoa</taxon>
        <taxon>Ecdysozoa</taxon>
        <taxon>Nematoda</taxon>
        <taxon>Enoplea</taxon>
        <taxon>Dorylaimia</taxon>
        <taxon>Trichinellida</taxon>
        <taxon>Trichuridae</taxon>
        <taxon>Trichuris</taxon>
    </lineage>
</organism>
<sequence length="79" mass="8621">MLSLAPAKFELYMVLPSAERALPVAEAARLGLLSFTGNHQHFRYDVDKTNGEKAPVQHTLAQTNNPLRSAVSSPSKTTK</sequence>